<dbReference type="InterPro" id="IPR001810">
    <property type="entry name" value="F-box_dom"/>
</dbReference>
<gene>
    <name evidence="2" type="ORF">HGRIS_010157</name>
</gene>
<feature type="domain" description="F-box" evidence="1">
    <location>
        <begin position="24"/>
        <end position="64"/>
    </location>
</feature>
<evidence type="ECO:0000313" key="3">
    <source>
        <dbReference type="Proteomes" id="UP001556367"/>
    </source>
</evidence>
<accession>A0ABR3J3E8</accession>
<dbReference type="InterPro" id="IPR036047">
    <property type="entry name" value="F-box-like_dom_sf"/>
</dbReference>
<reference evidence="3" key="1">
    <citation type="submission" date="2024-06" db="EMBL/GenBank/DDBJ databases">
        <title>Multi-omics analyses provide insights into the biosynthesis of the anticancer antibiotic pleurotin in Hohenbuehelia grisea.</title>
        <authorList>
            <person name="Weaver J.A."/>
            <person name="Alberti F."/>
        </authorList>
    </citation>
    <scope>NUCLEOTIDE SEQUENCE [LARGE SCALE GENOMIC DNA]</scope>
    <source>
        <strain evidence="3">T-177</strain>
    </source>
</reference>
<name>A0ABR3J3E8_9AGAR</name>
<protein>
    <recommendedName>
        <fullName evidence="1">F-box domain-containing protein</fullName>
    </recommendedName>
</protein>
<comment type="caution">
    <text evidence="2">The sequence shown here is derived from an EMBL/GenBank/DDBJ whole genome shotgun (WGS) entry which is preliminary data.</text>
</comment>
<dbReference type="Gene3D" id="1.20.1280.50">
    <property type="match status" value="1"/>
</dbReference>
<evidence type="ECO:0000313" key="2">
    <source>
        <dbReference type="EMBL" id="KAL0950164.1"/>
    </source>
</evidence>
<sequence>MDDTGVQDILFSTGTLADQTGCPFPNEVLLHIFIYADVQALLRCQSTCRLFNALIKSDVAIQYHYELMVANQEDGPPSPLGLYERLRILKEHQARWPVFRWTHHNVITTASGGLWELNDNILALYHDDNSIVFQQIPSKLRGIPAEAWTLHGPDFDIPGRLDDLAMDPKQDLLILISDPRWDLDDPIRRIFLRTMSAGRPHPLAAHPATLLHEQPEIYHDTPYMIQIYGAYLGILFLHTNHGEAEEEPLCELIVWNWKTGCIQMALHSNMASFAFLDERYVLAVSIQPGTQQPVLLVYDYCAGSPAPSMSSALSSSSPAAIRLDLPLLRHHWTIEALKIRFDPTPLQLSPEHIQVPFFSSRAERLFVLEILLAGLQRVEGLRLCIPYSTILRAIRNTPLTSPPSRIEWPTWGPQGTRMLCCPQPVPTMWKNRVQGMRFVDMYYPLHAPDRVEIGLFDFNPLAARRGSDPKVRYIRDATVIPGGYVFEDDVSTSLPYRRSELLEGWNEKIPGFYDFEGAMCTEDAILVVYDSDHGAVMAILSF</sequence>
<keyword evidence="3" id="KW-1185">Reference proteome</keyword>
<evidence type="ECO:0000259" key="1">
    <source>
        <dbReference type="SMART" id="SM00256"/>
    </source>
</evidence>
<dbReference type="SMART" id="SM00256">
    <property type="entry name" value="FBOX"/>
    <property type="match status" value="1"/>
</dbReference>
<dbReference type="EMBL" id="JASNQZ010000012">
    <property type="protein sequence ID" value="KAL0950164.1"/>
    <property type="molecule type" value="Genomic_DNA"/>
</dbReference>
<dbReference type="SUPFAM" id="SSF81383">
    <property type="entry name" value="F-box domain"/>
    <property type="match status" value="1"/>
</dbReference>
<organism evidence="2 3">
    <name type="scientific">Hohenbuehelia grisea</name>
    <dbReference type="NCBI Taxonomy" id="104357"/>
    <lineage>
        <taxon>Eukaryota</taxon>
        <taxon>Fungi</taxon>
        <taxon>Dikarya</taxon>
        <taxon>Basidiomycota</taxon>
        <taxon>Agaricomycotina</taxon>
        <taxon>Agaricomycetes</taxon>
        <taxon>Agaricomycetidae</taxon>
        <taxon>Agaricales</taxon>
        <taxon>Pleurotineae</taxon>
        <taxon>Pleurotaceae</taxon>
        <taxon>Hohenbuehelia</taxon>
    </lineage>
</organism>
<dbReference type="CDD" id="cd09917">
    <property type="entry name" value="F-box_SF"/>
    <property type="match status" value="1"/>
</dbReference>
<dbReference type="Pfam" id="PF12937">
    <property type="entry name" value="F-box-like"/>
    <property type="match status" value="1"/>
</dbReference>
<dbReference type="Proteomes" id="UP001556367">
    <property type="component" value="Unassembled WGS sequence"/>
</dbReference>
<proteinExistence type="predicted"/>